<evidence type="ECO:0000313" key="9">
    <source>
        <dbReference type="EMBL" id="MCM8749687.1"/>
    </source>
</evidence>
<evidence type="ECO:0000256" key="5">
    <source>
        <dbReference type="ARBA" id="ARBA00022692"/>
    </source>
</evidence>
<accession>A0AA42BAG5</accession>
<dbReference type="GO" id="GO:0022857">
    <property type="term" value="F:transmembrane transporter activity"/>
    <property type="evidence" value="ECO:0007669"/>
    <property type="project" value="InterPro"/>
</dbReference>
<evidence type="ECO:0000256" key="1">
    <source>
        <dbReference type="ARBA" id="ARBA00004651"/>
    </source>
</evidence>
<gene>
    <name evidence="9" type="ORF">NET02_11045</name>
</gene>
<dbReference type="Proteomes" id="UP001165306">
    <property type="component" value="Unassembled WGS sequence"/>
</dbReference>
<keyword evidence="10" id="KW-1185">Reference proteome</keyword>
<keyword evidence="7 8" id="KW-0472">Membrane</keyword>
<evidence type="ECO:0000256" key="4">
    <source>
        <dbReference type="ARBA" id="ARBA00022475"/>
    </source>
</evidence>
<protein>
    <submittedName>
        <fullName evidence="9">Iron ABC transporter permease</fullName>
    </submittedName>
</protein>
<name>A0AA42BAG5_9BACT</name>
<proteinExistence type="inferred from homology"/>
<dbReference type="GO" id="GO:0033214">
    <property type="term" value="P:siderophore-iron import into cell"/>
    <property type="evidence" value="ECO:0007669"/>
    <property type="project" value="TreeGrafter"/>
</dbReference>
<keyword evidence="4" id="KW-1003">Cell membrane</keyword>
<dbReference type="PANTHER" id="PTHR30472:SF70">
    <property type="entry name" value="MOLYBDATE IMPORT SYSTEM PERMEASE PROTEIN MOLB"/>
    <property type="match status" value="1"/>
</dbReference>
<sequence length="351" mass="35692">MSDQPLAHAAARTRPQAGSSAVPRLMALLALLLAVGFVSLLIGRYPISPSVVLGILASALLPTTPATPDTMTTVVLDVRVPRVAAGAIVGGALAVSGAAYQSLFKNPLASPGLLGVTSGAGFGAALALLLGLPWVAVQTSAFTFGLLAVAVAYVIARSLGNGSLVVLILAGVVISAFFQALISITQYLADPLTTLPAITFWLMGGLGKATTRDLLVLVPVSLGLLVLLALRWRINVLSLGDEEATALGIDLVRTRLVVVLCATLMTAAAVSLSGIIGWVGLVVPHLARAVVGPNAPALLPASFLLGGSFLIAIDTIARSATSAEIPLGILTALVGAPFFIALLARARQGWV</sequence>
<feature type="transmembrane region" description="Helical" evidence="8">
    <location>
        <begin position="25"/>
        <end position="43"/>
    </location>
</feature>
<feature type="transmembrane region" description="Helical" evidence="8">
    <location>
        <begin position="163"/>
        <end position="182"/>
    </location>
</feature>
<dbReference type="InterPro" id="IPR000522">
    <property type="entry name" value="ABC_transptr_permease_BtuC"/>
</dbReference>
<comment type="subcellular location">
    <subcellularLocation>
        <location evidence="1">Cell membrane</location>
        <topology evidence="1">Multi-pass membrane protein</topology>
    </subcellularLocation>
</comment>
<dbReference type="Pfam" id="PF01032">
    <property type="entry name" value="FecCD"/>
    <property type="match status" value="1"/>
</dbReference>
<evidence type="ECO:0000313" key="10">
    <source>
        <dbReference type="Proteomes" id="UP001165306"/>
    </source>
</evidence>
<keyword evidence="6 8" id="KW-1133">Transmembrane helix</keyword>
<evidence type="ECO:0000256" key="6">
    <source>
        <dbReference type="ARBA" id="ARBA00022989"/>
    </source>
</evidence>
<dbReference type="SUPFAM" id="SSF81345">
    <property type="entry name" value="ABC transporter involved in vitamin B12 uptake, BtuC"/>
    <property type="match status" value="1"/>
</dbReference>
<comment type="similarity">
    <text evidence="2">Belongs to the binding-protein-dependent transport system permease family. FecCD subfamily.</text>
</comment>
<evidence type="ECO:0000256" key="8">
    <source>
        <dbReference type="SAM" id="Phobius"/>
    </source>
</evidence>
<feature type="transmembrane region" description="Helical" evidence="8">
    <location>
        <begin position="136"/>
        <end position="156"/>
    </location>
</feature>
<evidence type="ECO:0000256" key="3">
    <source>
        <dbReference type="ARBA" id="ARBA00022448"/>
    </source>
</evidence>
<evidence type="ECO:0000256" key="7">
    <source>
        <dbReference type="ARBA" id="ARBA00023136"/>
    </source>
</evidence>
<reference evidence="9" key="1">
    <citation type="submission" date="2022-06" db="EMBL/GenBank/DDBJ databases">
        <title>CFH 74404 Thermomicrobiaceae sp.</title>
        <authorList>
            <person name="Ming H."/>
            <person name="Li W.-J."/>
            <person name="Zhao Z."/>
        </authorList>
    </citation>
    <scope>NUCLEOTIDE SEQUENCE</scope>
    <source>
        <strain evidence="9">CFH 74404</strain>
    </source>
</reference>
<dbReference type="EMBL" id="JAMSLR010000007">
    <property type="protein sequence ID" value="MCM8749687.1"/>
    <property type="molecule type" value="Genomic_DNA"/>
</dbReference>
<dbReference type="CDD" id="cd06550">
    <property type="entry name" value="TM_ABC_iron-siderophores_like"/>
    <property type="match status" value="1"/>
</dbReference>
<organism evidence="9 10">
    <name type="scientific">Thermalbibacter longus</name>
    <dbReference type="NCBI Taxonomy" id="2951981"/>
    <lineage>
        <taxon>Bacteria</taxon>
        <taxon>Pseudomonadati</taxon>
        <taxon>Thermomicrobiota</taxon>
        <taxon>Thermomicrobia</taxon>
        <taxon>Thermomicrobiales</taxon>
        <taxon>Thermomicrobiaceae</taxon>
        <taxon>Thermalbibacter</taxon>
    </lineage>
</organism>
<dbReference type="AlphaFoldDB" id="A0AA42BAG5"/>
<feature type="transmembrane region" description="Helical" evidence="8">
    <location>
        <begin position="80"/>
        <end position="100"/>
    </location>
</feature>
<dbReference type="InterPro" id="IPR037294">
    <property type="entry name" value="ABC_BtuC-like"/>
</dbReference>
<dbReference type="FunFam" id="1.10.3470.10:FF:000001">
    <property type="entry name" value="Vitamin B12 ABC transporter permease BtuC"/>
    <property type="match status" value="1"/>
</dbReference>
<evidence type="ECO:0000256" key="2">
    <source>
        <dbReference type="ARBA" id="ARBA00007935"/>
    </source>
</evidence>
<dbReference type="GO" id="GO:0005886">
    <property type="term" value="C:plasma membrane"/>
    <property type="evidence" value="ECO:0007669"/>
    <property type="project" value="UniProtKB-SubCell"/>
</dbReference>
<feature type="transmembrane region" description="Helical" evidence="8">
    <location>
        <begin position="214"/>
        <end position="234"/>
    </location>
</feature>
<dbReference type="Gene3D" id="1.10.3470.10">
    <property type="entry name" value="ABC transporter involved in vitamin B12 uptake, BtuC"/>
    <property type="match status" value="1"/>
</dbReference>
<comment type="caution">
    <text evidence="9">The sequence shown here is derived from an EMBL/GenBank/DDBJ whole genome shotgun (WGS) entry which is preliminary data.</text>
</comment>
<feature type="transmembrane region" description="Helical" evidence="8">
    <location>
        <begin position="112"/>
        <end position="130"/>
    </location>
</feature>
<dbReference type="RefSeq" id="WP_284057471.1">
    <property type="nucleotide sequence ID" value="NZ_JAMSLR010000007.1"/>
</dbReference>
<feature type="transmembrane region" description="Helical" evidence="8">
    <location>
        <begin position="295"/>
        <end position="313"/>
    </location>
</feature>
<keyword evidence="3" id="KW-0813">Transport</keyword>
<feature type="transmembrane region" description="Helical" evidence="8">
    <location>
        <begin position="254"/>
        <end position="283"/>
    </location>
</feature>
<feature type="transmembrane region" description="Helical" evidence="8">
    <location>
        <begin position="325"/>
        <end position="344"/>
    </location>
</feature>
<dbReference type="PANTHER" id="PTHR30472">
    <property type="entry name" value="FERRIC ENTEROBACTIN TRANSPORT SYSTEM PERMEASE PROTEIN"/>
    <property type="match status" value="1"/>
</dbReference>
<keyword evidence="5 8" id="KW-0812">Transmembrane</keyword>